<feature type="non-terminal residue" evidence="1">
    <location>
        <position position="176"/>
    </location>
</feature>
<reference evidence="1" key="1">
    <citation type="submission" date="2021-02" db="EMBL/GenBank/DDBJ databases">
        <authorList>
            <person name="Nowell W R."/>
        </authorList>
    </citation>
    <scope>NUCLEOTIDE SEQUENCE</scope>
</reference>
<protein>
    <submittedName>
        <fullName evidence="1">Uncharacterized protein</fullName>
    </submittedName>
</protein>
<feature type="non-terminal residue" evidence="1">
    <location>
        <position position="1"/>
    </location>
</feature>
<organism evidence="1 3">
    <name type="scientific">Didymodactylos carnosus</name>
    <dbReference type="NCBI Taxonomy" id="1234261"/>
    <lineage>
        <taxon>Eukaryota</taxon>
        <taxon>Metazoa</taxon>
        <taxon>Spiralia</taxon>
        <taxon>Gnathifera</taxon>
        <taxon>Rotifera</taxon>
        <taxon>Eurotatoria</taxon>
        <taxon>Bdelloidea</taxon>
        <taxon>Philodinida</taxon>
        <taxon>Philodinidae</taxon>
        <taxon>Didymodactylos</taxon>
    </lineage>
</organism>
<evidence type="ECO:0000313" key="1">
    <source>
        <dbReference type="EMBL" id="CAF1652409.1"/>
    </source>
</evidence>
<dbReference type="Proteomes" id="UP000677228">
    <property type="component" value="Unassembled WGS sequence"/>
</dbReference>
<comment type="caution">
    <text evidence="1">The sequence shown here is derived from an EMBL/GenBank/DDBJ whole genome shotgun (WGS) entry which is preliminary data.</text>
</comment>
<name>A0A8S2G900_9BILA</name>
<dbReference type="Proteomes" id="UP000682733">
    <property type="component" value="Unassembled WGS sequence"/>
</dbReference>
<gene>
    <name evidence="1" type="ORF">OVA965_LOCUS44890</name>
    <name evidence="2" type="ORF">TMI583_LOCUS47961</name>
</gene>
<accession>A0A8S2G900</accession>
<dbReference type="EMBL" id="CAJNOK010066667">
    <property type="protein sequence ID" value="CAF1652409.1"/>
    <property type="molecule type" value="Genomic_DNA"/>
</dbReference>
<dbReference type="AlphaFoldDB" id="A0A8S2G900"/>
<proteinExistence type="predicted"/>
<dbReference type="EMBL" id="CAJOBA010095395">
    <property type="protein sequence ID" value="CAF4501113.1"/>
    <property type="molecule type" value="Genomic_DNA"/>
</dbReference>
<sequence>DFVKLLMNPKIGEVKKQAFNEILNDQRQPHPNGSDQPNIYDVQIQQILNPLVAKRSKSAGDLRGRLGSVNYELRKDPFGSVANLHHSSITGKRHPSSAIIDENIYKIQFVQNSPLNNKRLCDCLTIKDIYRTKFYMQKQEKLQMKLQKTGTVQDKKIEIEEKKFRKNLHRQKAINE</sequence>
<evidence type="ECO:0000313" key="2">
    <source>
        <dbReference type="EMBL" id="CAF4501113.1"/>
    </source>
</evidence>
<evidence type="ECO:0000313" key="3">
    <source>
        <dbReference type="Proteomes" id="UP000677228"/>
    </source>
</evidence>